<keyword evidence="3" id="KW-1185">Reference proteome</keyword>
<name>A0A379JLT3_9NOCA</name>
<dbReference type="PROSITE" id="PS00201">
    <property type="entry name" value="FLAVODOXIN"/>
    <property type="match status" value="1"/>
</dbReference>
<dbReference type="PROSITE" id="PS50902">
    <property type="entry name" value="FLAVODOXIN_LIKE"/>
    <property type="match status" value="1"/>
</dbReference>
<dbReference type="GO" id="GO:0009055">
    <property type="term" value="F:electron transfer activity"/>
    <property type="evidence" value="ECO:0007669"/>
    <property type="project" value="InterPro"/>
</dbReference>
<dbReference type="RefSeq" id="WP_039818853.1">
    <property type="nucleotide sequence ID" value="NZ_UGRY01000007.1"/>
</dbReference>
<dbReference type="GO" id="GO:0016491">
    <property type="term" value="F:oxidoreductase activity"/>
    <property type="evidence" value="ECO:0007669"/>
    <property type="project" value="UniProtKB-KW"/>
</dbReference>
<dbReference type="EMBL" id="UGRY01000007">
    <property type="protein sequence ID" value="SUD49400.1"/>
    <property type="molecule type" value="Genomic_DNA"/>
</dbReference>
<dbReference type="OrthoDB" id="129384at2"/>
<evidence type="ECO:0000313" key="3">
    <source>
        <dbReference type="Proteomes" id="UP000255467"/>
    </source>
</evidence>
<dbReference type="InterPro" id="IPR026816">
    <property type="entry name" value="Flavodoxin_dom"/>
</dbReference>
<dbReference type="GO" id="GO:0010181">
    <property type="term" value="F:FMN binding"/>
    <property type="evidence" value="ECO:0007669"/>
    <property type="project" value="InterPro"/>
</dbReference>
<proteinExistence type="predicted"/>
<dbReference type="Pfam" id="PF12724">
    <property type="entry name" value="Flavodoxin_5"/>
    <property type="match status" value="1"/>
</dbReference>
<sequence>MASRTPRIAILYATAGGSTRGVAEFLGAHLSARGAAVEVTSVTQAPELTHFDAVVLGSAVHNTDLLPTMHEYARTHRDALDSRPTWLFAVGLAPALRGPVGRWFAGQWAGKLAAIGTSMGVEGSRTFAGRMDRDGVPLWVHLIYLAMGGGRYGDLRDWDDIRRWADTIADSLRLPSISVNPTHQ</sequence>
<dbReference type="Proteomes" id="UP000255467">
    <property type="component" value="Unassembled WGS sequence"/>
</dbReference>
<dbReference type="InterPro" id="IPR029039">
    <property type="entry name" value="Flavoprotein-like_sf"/>
</dbReference>
<feature type="domain" description="Flavodoxin-like" evidence="1">
    <location>
        <begin position="8"/>
        <end position="169"/>
    </location>
</feature>
<accession>A0A379JLT3</accession>
<dbReference type="InterPro" id="IPR001226">
    <property type="entry name" value="Flavodoxin_CS"/>
</dbReference>
<keyword evidence="2" id="KW-0560">Oxidoreductase</keyword>
<dbReference type="AlphaFoldDB" id="A0A379JLT3"/>
<reference evidence="2 3" key="1">
    <citation type="submission" date="2018-06" db="EMBL/GenBank/DDBJ databases">
        <authorList>
            <consortium name="Pathogen Informatics"/>
            <person name="Doyle S."/>
        </authorList>
    </citation>
    <scope>NUCLEOTIDE SEQUENCE [LARGE SCALE GENOMIC DNA]</scope>
    <source>
        <strain evidence="2 3">NCTC1934</strain>
    </source>
</reference>
<evidence type="ECO:0000259" key="1">
    <source>
        <dbReference type="PROSITE" id="PS50902"/>
    </source>
</evidence>
<dbReference type="Gene3D" id="3.40.50.360">
    <property type="match status" value="1"/>
</dbReference>
<dbReference type="STRING" id="1406858.GCA_000710895_04164"/>
<evidence type="ECO:0000313" key="2">
    <source>
        <dbReference type="EMBL" id="SUD49400.1"/>
    </source>
</evidence>
<dbReference type="EC" id="1.3.5.3" evidence="2"/>
<gene>
    <name evidence="2" type="primary">hemG_2</name>
    <name evidence="2" type="ORF">NCTC1934_06753</name>
</gene>
<dbReference type="InterPro" id="IPR008254">
    <property type="entry name" value="Flavodoxin/NO_synth"/>
</dbReference>
<dbReference type="SUPFAM" id="SSF52218">
    <property type="entry name" value="Flavoproteins"/>
    <property type="match status" value="1"/>
</dbReference>
<protein>
    <submittedName>
        <fullName evidence="2">Protoporphyrinogen IX dehydrogenase [menaquinone]</fullName>
        <ecNumber evidence="2">1.3.5.3</ecNumber>
    </submittedName>
</protein>
<organism evidence="2 3">
    <name type="scientific">Nocardia otitidiscaviarum</name>
    <dbReference type="NCBI Taxonomy" id="1823"/>
    <lineage>
        <taxon>Bacteria</taxon>
        <taxon>Bacillati</taxon>
        <taxon>Actinomycetota</taxon>
        <taxon>Actinomycetes</taxon>
        <taxon>Mycobacteriales</taxon>
        <taxon>Nocardiaceae</taxon>
        <taxon>Nocardia</taxon>
    </lineage>
</organism>